<dbReference type="EMBL" id="JSVC01000011">
    <property type="protein sequence ID" value="KIC94615.1"/>
    <property type="molecule type" value="Genomic_DNA"/>
</dbReference>
<evidence type="ECO:0000313" key="3">
    <source>
        <dbReference type="EMBL" id="KIC94615.1"/>
    </source>
</evidence>
<proteinExistence type="predicted"/>
<dbReference type="RefSeq" id="WP_039139842.1">
    <property type="nucleotide sequence ID" value="NZ_JSVC01000011.1"/>
</dbReference>
<evidence type="ECO:0000313" key="4">
    <source>
        <dbReference type="Proteomes" id="UP000031408"/>
    </source>
</evidence>
<sequence>MKKPGLLSGRRQFLGSVAKIAALGSLNVTALPVLANEQTEENASLFLTAPYLQAVSATSISIRLVTAQPTYCWVEYGTNGEFNQKAHAITDGLVNAYNRIHEIRIEGLTPGIKYNYRVAAKEIVQFQPYKVTYGEVVHSEAYTMNTINPSAQEVNWLVLNDIHDRPESFRQLLDLNGNDHYDYVFLNGDMFDYQTDEKQLIDHLIAPCTSCFATQKPMMFVRGNHETRGKFARNLKDYFGGPTGQYFTFKWGPVFGIALDTGEDKNDDHPVYAGIVDFDTYRIRQAAWLEAQLQSKAARKAKYRVVMMHIPPFYSGDGHGTLHCRELFSPIFDKYDVDLVICGHTHAYGVHPPVSGSHKYPIIIGGGPKDGRRTLIKVKANAQQLSLSMLRDDGAVVGSYTVS</sequence>
<keyword evidence="1" id="KW-0732">Signal</keyword>
<gene>
    <name evidence="3" type="ORF">OI18_10985</name>
</gene>
<keyword evidence="4" id="KW-1185">Reference proteome</keyword>
<dbReference type="SUPFAM" id="SSF49363">
    <property type="entry name" value="Purple acid phosphatase, N-terminal domain"/>
    <property type="match status" value="1"/>
</dbReference>
<organism evidence="3 4">
    <name type="scientific">Flavihumibacter solisilvae</name>
    <dbReference type="NCBI Taxonomy" id="1349421"/>
    <lineage>
        <taxon>Bacteria</taxon>
        <taxon>Pseudomonadati</taxon>
        <taxon>Bacteroidota</taxon>
        <taxon>Chitinophagia</taxon>
        <taxon>Chitinophagales</taxon>
        <taxon>Chitinophagaceae</taxon>
        <taxon>Flavihumibacter</taxon>
    </lineage>
</organism>
<reference evidence="3 4" key="1">
    <citation type="submission" date="2014-11" db="EMBL/GenBank/DDBJ databases">
        <title>Genome sequence of Flavihumibacter solisilvae 3-3.</title>
        <authorList>
            <person name="Zhou G."/>
            <person name="Li M."/>
            <person name="Wang G."/>
        </authorList>
    </citation>
    <scope>NUCLEOTIDE SEQUENCE [LARGE SCALE GENOMIC DNA]</scope>
    <source>
        <strain evidence="3 4">3-3</strain>
    </source>
</reference>
<protein>
    <submittedName>
        <fullName evidence="3">Metallophosphoesterase</fullName>
    </submittedName>
</protein>
<dbReference type="InterPro" id="IPR029052">
    <property type="entry name" value="Metallo-depent_PP-like"/>
</dbReference>
<dbReference type="GO" id="GO:0003993">
    <property type="term" value="F:acid phosphatase activity"/>
    <property type="evidence" value="ECO:0007669"/>
    <property type="project" value="InterPro"/>
</dbReference>
<dbReference type="PROSITE" id="PS51318">
    <property type="entry name" value="TAT"/>
    <property type="match status" value="1"/>
</dbReference>
<evidence type="ECO:0000259" key="2">
    <source>
        <dbReference type="Pfam" id="PF00149"/>
    </source>
</evidence>
<dbReference type="GO" id="GO:0046872">
    <property type="term" value="F:metal ion binding"/>
    <property type="evidence" value="ECO:0007669"/>
    <property type="project" value="InterPro"/>
</dbReference>
<dbReference type="InterPro" id="IPR006311">
    <property type="entry name" value="TAT_signal"/>
</dbReference>
<comment type="caution">
    <text evidence="3">The sequence shown here is derived from an EMBL/GenBank/DDBJ whole genome shotgun (WGS) entry which is preliminary data.</text>
</comment>
<dbReference type="Pfam" id="PF00149">
    <property type="entry name" value="Metallophos"/>
    <property type="match status" value="1"/>
</dbReference>
<evidence type="ECO:0000256" key="1">
    <source>
        <dbReference type="ARBA" id="ARBA00022729"/>
    </source>
</evidence>
<dbReference type="Gene3D" id="3.60.21.10">
    <property type="match status" value="1"/>
</dbReference>
<dbReference type="SUPFAM" id="SSF56300">
    <property type="entry name" value="Metallo-dependent phosphatases"/>
    <property type="match status" value="1"/>
</dbReference>
<dbReference type="InterPro" id="IPR004843">
    <property type="entry name" value="Calcineurin-like_PHP"/>
</dbReference>
<dbReference type="PANTHER" id="PTHR45867">
    <property type="entry name" value="PURPLE ACID PHOSPHATASE"/>
    <property type="match status" value="1"/>
</dbReference>
<dbReference type="OrthoDB" id="596345at2"/>
<name>A0A0C1IKA8_9BACT</name>
<dbReference type="PANTHER" id="PTHR45867:SF3">
    <property type="entry name" value="ACID PHOSPHATASE TYPE 7"/>
    <property type="match status" value="1"/>
</dbReference>
<dbReference type="Gene3D" id="2.60.40.380">
    <property type="entry name" value="Purple acid phosphatase-like, N-terminal"/>
    <property type="match status" value="1"/>
</dbReference>
<dbReference type="STRING" id="1349421.OI18_10985"/>
<dbReference type="AlphaFoldDB" id="A0A0C1IKA8"/>
<dbReference type="Proteomes" id="UP000031408">
    <property type="component" value="Unassembled WGS sequence"/>
</dbReference>
<accession>A0A0C1IKA8</accession>
<dbReference type="InterPro" id="IPR008963">
    <property type="entry name" value="Purple_acid_Pase-like_N"/>
</dbReference>
<feature type="domain" description="Calcineurin-like phosphoesterase" evidence="2">
    <location>
        <begin position="157"/>
        <end position="348"/>
    </location>
</feature>